<evidence type="ECO:0000256" key="4">
    <source>
        <dbReference type="ARBA" id="ARBA00022741"/>
    </source>
</evidence>
<evidence type="ECO:0000313" key="9">
    <source>
        <dbReference type="Proteomes" id="UP001141253"/>
    </source>
</evidence>
<keyword evidence="9" id="KW-1185">Reference proteome</keyword>
<accession>A0ABQ9B644</accession>
<gene>
    <name evidence="8" type="ORF">OIU77_002432</name>
</gene>
<sequence length="241" mass="26634">MSAGLSVISRMAEEFEQMSQVFGDDAKFSVEVKSGPELKQVFLAKPTVGGWHSSSLMESPGEFPTQKDTSKNFSHEASVVFVLGGPASGKGTQCPKIVEHFGYTHLCVGELLEEETKSGSENGKMIRNFKLEGKIVPSEVTVGILQQAMQQSENKKFIIDGFPRNKENLATFEKTVKVEPENQGRADDNPVTIEKRLEVFKESTLPIINYYSSKGKVQKINAQRSVEQLSLGMIKRALVCQ</sequence>
<dbReference type="HAMAP" id="MF_00235">
    <property type="entry name" value="Adenylate_kinase_Adk"/>
    <property type="match status" value="1"/>
</dbReference>
<dbReference type="InterPro" id="IPR033690">
    <property type="entry name" value="Adenylat_kinase_CS"/>
</dbReference>
<organism evidence="8 9">
    <name type="scientific">Salix suchowensis</name>
    <dbReference type="NCBI Taxonomy" id="1278906"/>
    <lineage>
        <taxon>Eukaryota</taxon>
        <taxon>Viridiplantae</taxon>
        <taxon>Streptophyta</taxon>
        <taxon>Embryophyta</taxon>
        <taxon>Tracheophyta</taxon>
        <taxon>Spermatophyta</taxon>
        <taxon>Magnoliopsida</taxon>
        <taxon>eudicotyledons</taxon>
        <taxon>Gunneridae</taxon>
        <taxon>Pentapetalae</taxon>
        <taxon>rosids</taxon>
        <taxon>fabids</taxon>
        <taxon>Malpighiales</taxon>
        <taxon>Salicaceae</taxon>
        <taxon>Saliceae</taxon>
        <taxon>Salix</taxon>
    </lineage>
</organism>
<dbReference type="Gene3D" id="3.40.50.300">
    <property type="entry name" value="P-loop containing nucleotide triphosphate hydrolases"/>
    <property type="match status" value="1"/>
</dbReference>
<name>A0ABQ9B644_9ROSI</name>
<evidence type="ECO:0000256" key="1">
    <source>
        <dbReference type="ARBA" id="ARBA00007220"/>
    </source>
</evidence>
<dbReference type="EMBL" id="JAPFFI010000013">
    <property type="protein sequence ID" value="KAJ6372107.1"/>
    <property type="molecule type" value="Genomic_DNA"/>
</dbReference>
<dbReference type="PRINTS" id="PR00094">
    <property type="entry name" value="ADENYLTKNASE"/>
</dbReference>
<evidence type="ECO:0000256" key="3">
    <source>
        <dbReference type="ARBA" id="ARBA00022679"/>
    </source>
</evidence>
<evidence type="ECO:0000256" key="6">
    <source>
        <dbReference type="ARBA" id="ARBA00031517"/>
    </source>
</evidence>
<dbReference type="InterPro" id="IPR027417">
    <property type="entry name" value="P-loop_NTPase"/>
</dbReference>
<evidence type="ECO:0000256" key="7">
    <source>
        <dbReference type="RuleBase" id="RU003330"/>
    </source>
</evidence>
<proteinExistence type="inferred from homology"/>
<dbReference type="Proteomes" id="UP001141253">
    <property type="component" value="Chromosome 17"/>
</dbReference>
<keyword evidence="4" id="KW-0547">Nucleotide-binding</keyword>
<dbReference type="EC" id="2.7.4.3" evidence="2"/>
<keyword evidence="3 7" id="KW-0808">Transferase</keyword>
<dbReference type="Pfam" id="PF00406">
    <property type="entry name" value="ADK"/>
    <property type="match status" value="1"/>
</dbReference>
<protein>
    <recommendedName>
        <fullName evidence="2">adenylate kinase</fullName>
        <ecNumber evidence="2">2.7.4.3</ecNumber>
    </recommendedName>
    <alternativeName>
        <fullName evidence="6">ATP:AMP phosphotransferase</fullName>
    </alternativeName>
</protein>
<reference evidence="8" key="2">
    <citation type="journal article" date="2023" name="Int. J. Mol. Sci.">
        <title>De Novo Assembly and Annotation of 11 Diverse Shrub Willow (Salix) Genomes Reveals Novel Gene Organization in Sex-Linked Regions.</title>
        <authorList>
            <person name="Hyden B."/>
            <person name="Feng K."/>
            <person name="Yates T.B."/>
            <person name="Jawdy S."/>
            <person name="Cereghino C."/>
            <person name="Smart L.B."/>
            <person name="Muchero W."/>
        </authorList>
    </citation>
    <scope>NUCLEOTIDE SEQUENCE</scope>
    <source>
        <tissue evidence="8">Shoot tip</tissue>
    </source>
</reference>
<reference evidence="8" key="1">
    <citation type="submission" date="2022-10" db="EMBL/GenBank/DDBJ databases">
        <authorList>
            <person name="Hyden B.L."/>
            <person name="Feng K."/>
            <person name="Yates T."/>
            <person name="Jawdy S."/>
            <person name="Smart L.B."/>
            <person name="Muchero W."/>
        </authorList>
    </citation>
    <scope>NUCLEOTIDE SEQUENCE</scope>
    <source>
        <tissue evidence="8">Shoot tip</tissue>
    </source>
</reference>
<evidence type="ECO:0000256" key="2">
    <source>
        <dbReference type="ARBA" id="ARBA00012955"/>
    </source>
</evidence>
<comment type="caution">
    <text evidence="8">The sequence shown here is derived from an EMBL/GenBank/DDBJ whole genome shotgun (WGS) entry which is preliminary data.</text>
</comment>
<evidence type="ECO:0000256" key="5">
    <source>
        <dbReference type="ARBA" id="ARBA00022777"/>
    </source>
</evidence>
<comment type="similarity">
    <text evidence="1 7">Belongs to the adenylate kinase family.</text>
</comment>
<dbReference type="PROSITE" id="PS00113">
    <property type="entry name" value="ADENYLATE_KINASE"/>
    <property type="match status" value="1"/>
</dbReference>
<evidence type="ECO:0000313" key="8">
    <source>
        <dbReference type="EMBL" id="KAJ6372107.1"/>
    </source>
</evidence>
<dbReference type="PANTHER" id="PTHR23359">
    <property type="entry name" value="NUCLEOTIDE KINASE"/>
    <property type="match status" value="1"/>
</dbReference>
<keyword evidence="5 7" id="KW-0418">Kinase</keyword>
<dbReference type="CDD" id="cd01428">
    <property type="entry name" value="ADK"/>
    <property type="match status" value="1"/>
</dbReference>
<dbReference type="SUPFAM" id="SSF52540">
    <property type="entry name" value="P-loop containing nucleoside triphosphate hydrolases"/>
    <property type="match status" value="1"/>
</dbReference>
<dbReference type="InterPro" id="IPR000850">
    <property type="entry name" value="Adenylat/UMP-CMP_kin"/>
</dbReference>